<dbReference type="AlphaFoldDB" id="S8C9V6"/>
<evidence type="ECO:0000256" key="1">
    <source>
        <dbReference type="SAM" id="MobiDB-lite"/>
    </source>
</evidence>
<accession>S8C9V6</accession>
<gene>
    <name evidence="2" type="ORF">H072_1560</name>
</gene>
<dbReference type="EMBL" id="AQGS01000046">
    <property type="protein sequence ID" value="EPS44437.1"/>
    <property type="molecule type" value="Genomic_DNA"/>
</dbReference>
<keyword evidence="3" id="KW-1185">Reference proteome</keyword>
<feature type="region of interest" description="Disordered" evidence="1">
    <location>
        <begin position="45"/>
        <end position="69"/>
    </location>
</feature>
<protein>
    <submittedName>
        <fullName evidence="2">Uncharacterized protein</fullName>
    </submittedName>
</protein>
<reference evidence="3" key="2">
    <citation type="submission" date="2013-04" db="EMBL/GenBank/DDBJ databases">
        <title>Genomic mechanisms accounting for the adaptation to parasitism in nematode-trapping fungi.</title>
        <authorList>
            <person name="Ahren D.G."/>
        </authorList>
    </citation>
    <scope>NUCLEOTIDE SEQUENCE [LARGE SCALE GENOMIC DNA]</scope>
    <source>
        <strain evidence="3">CBS 200.50</strain>
    </source>
</reference>
<reference evidence="2 3" key="1">
    <citation type="journal article" date="2013" name="PLoS Genet.">
        <title>Genomic mechanisms accounting for the adaptation to parasitism in nematode-trapping fungi.</title>
        <authorList>
            <person name="Meerupati T."/>
            <person name="Andersson K.M."/>
            <person name="Friman E."/>
            <person name="Kumar D."/>
            <person name="Tunlid A."/>
            <person name="Ahren D."/>
        </authorList>
    </citation>
    <scope>NUCLEOTIDE SEQUENCE [LARGE SCALE GENOMIC DNA]</scope>
    <source>
        <strain evidence="2 3">CBS 200.50</strain>
    </source>
</reference>
<dbReference type="HOGENOM" id="CLU_1069651_0_0_1"/>
<evidence type="ECO:0000313" key="2">
    <source>
        <dbReference type="EMBL" id="EPS44437.1"/>
    </source>
</evidence>
<evidence type="ECO:0000313" key="3">
    <source>
        <dbReference type="Proteomes" id="UP000015100"/>
    </source>
</evidence>
<organism evidence="2 3">
    <name type="scientific">Dactylellina haptotyla (strain CBS 200.50)</name>
    <name type="common">Nematode-trapping fungus</name>
    <name type="synonym">Monacrosporium haptotylum</name>
    <dbReference type="NCBI Taxonomy" id="1284197"/>
    <lineage>
        <taxon>Eukaryota</taxon>
        <taxon>Fungi</taxon>
        <taxon>Dikarya</taxon>
        <taxon>Ascomycota</taxon>
        <taxon>Pezizomycotina</taxon>
        <taxon>Orbiliomycetes</taxon>
        <taxon>Orbiliales</taxon>
        <taxon>Orbiliaceae</taxon>
        <taxon>Dactylellina</taxon>
    </lineage>
</organism>
<name>S8C9V6_DACHA</name>
<comment type="caution">
    <text evidence="2">The sequence shown here is derived from an EMBL/GenBank/DDBJ whole genome shotgun (WGS) entry which is preliminary data.</text>
</comment>
<dbReference type="Proteomes" id="UP000015100">
    <property type="component" value="Unassembled WGS sequence"/>
</dbReference>
<sequence>MPDISSLTPSCEDLPIVLGRILSPNSSAQHAQSYPIPGFTTFTSPSSTSYISSPPPLSPPMAHLSRTNSSSMGVEDPNWQLVRNPYGPNYLEYFRNQFQRNEAEMRDTFANKYNGYKFGNVAWRQDRIEADYQTSNGRNGSITWNCANPLEEKPWPRYEGKWKIRTIHWWTPECECYKNKFLCFGDCCPMVEDFFRRRRNIAEYEHARREQWVPLGGYPGGVRTNPYAPGERDRGYFPNQPCYEENGWRYGQFGWRSFST</sequence>
<proteinExistence type="predicted"/>